<feature type="domain" description="Aminoglycoside phosphotransferase" evidence="6">
    <location>
        <begin position="37"/>
        <end position="271"/>
    </location>
</feature>
<evidence type="ECO:0000256" key="3">
    <source>
        <dbReference type="ARBA" id="ARBA00022741"/>
    </source>
</evidence>
<dbReference type="RefSeq" id="WP_338229228.1">
    <property type="nucleotide sequence ID" value="NZ_BTPE01000009.1"/>
</dbReference>
<accession>A0ABQ6Q605</accession>
<keyword evidence="4" id="KW-0418">Kinase</keyword>
<dbReference type="InterPro" id="IPR002575">
    <property type="entry name" value="Aminoglycoside_PTrfase"/>
</dbReference>
<dbReference type="Gene3D" id="3.30.200.20">
    <property type="entry name" value="Phosphorylase Kinase, domain 1"/>
    <property type="match status" value="1"/>
</dbReference>
<dbReference type="PANTHER" id="PTHR34273:SF2">
    <property type="entry name" value="METHYLTHIORIBOSE KINASE"/>
    <property type="match status" value="1"/>
</dbReference>
<keyword evidence="2" id="KW-0808">Transferase</keyword>
<comment type="similarity">
    <text evidence="1">Belongs to the methylthioribose kinase family.</text>
</comment>
<evidence type="ECO:0000256" key="5">
    <source>
        <dbReference type="ARBA" id="ARBA00022840"/>
    </source>
</evidence>
<organism evidence="7 8">
    <name type="scientific">Algoriphagus taiwanensis</name>
    <dbReference type="NCBI Taxonomy" id="1445656"/>
    <lineage>
        <taxon>Bacteria</taxon>
        <taxon>Pseudomonadati</taxon>
        <taxon>Bacteroidota</taxon>
        <taxon>Cytophagia</taxon>
        <taxon>Cytophagales</taxon>
        <taxon>Cyclobacteriaceae</taxon>
        <taxon>Algoriphagus</taxon>
    </lineage>
</organism>
<evidence type="ECO:0000256" key="1">
    <source>
        <dbReference type="ARBA" id="ARBA00010165"/>
    </source>
</evidence>
<keyword evidence="3" id="KW-0547">Nucleotide-binding</keyword>
<sequence length="320" mass="36527">MIELSEHSTPIKIQDLGFWNSGEKVEEISIAGPGNMNLVLRIKTNQRSVILKQSKPFVKKFPQIPAPIDRIQVEHQFYQVLDESGAMLEFVPQILGFDPENHLLLTEDLGTGKDFSDIYSGEKSLSLNEVDQLVHFLNVLHALPVKDFPDNLSMRRLNHEHIFNFPFLKENGFDLDTVQPGLQKLSLEFKQDQNLKMVIEALGERYLAPGKTLLHGDFYPGSWLQVNSGIKVIDPEFGFLGDREFDLGVFLAHMDMGLQGEEVLSRILKQYAHPMDPRLLNQYRGVEILRRLIGIAQLPLRLSLMQKEELLNFGKKLILS</sequence>
<evidence type="ECO:0000259" key="6">
    <source>
        <dbReference type="Pfam" id="PF01636"/>
    </source>
</evidence>
<name>A0ABQ6Q605_9BACT</name>
<dbReference type="InterPro" id="IPR011009">
    <property type="entry name" value="Kinase-like_dom_sf"/>
</dbReference>
<dbReference type="EMBL" id="BTPE01000009">
    <property type="protein sequence ID" value="GMQ34402.1"/>
    <property type="molecule type" value="Genomic_DNA"/>
</dbReference>
<dbReference type="Gene3D" id="3.90.1200.10">
    <property type="match status" value="1"/>
</dbReference>
<comment type="caution">
    <text evidence="7">The sequence shown here is derived from an EMBL/GenBank/DDBJ whole genome shotgun (WGS) entry which is preliminary data.</text>
</comment>
<keyword evidence="8" id="KW-1185">Reference proteome</keyword>
<dbReference type="Pfam" id="PF01636">
    <property type="entry name" value="APH"/>
    <property type="match status" value="1"/>
</dbReference>
<dbReference type="Proteomes" id="UP001307705">
    <property type="component" value="Unassembled WGS sequence"/>
</dbReference>
<evidence type="ECO:0000313" key="7">
    <source>
        <dbReference type="EMBL" id="GMQ34402.1"/>
    </source>
</evidence>
<evidence type="ECO:0000313" key="8">
    <source>
        <dbReference type="Proteomes" id="UP001307705"/>
    </source>
</evidence>
<proteinExistence type="inferred from homology"/>
<dbReference type="PANTHER" id="PTHR34273">
    <property type="entry name" value="METHYLTHIORIBOSE KINASE"/>
    <property type="match status" value="1"/>
</dbReference>
<evidence type="ECO:0000256" key="2">
    <source>
        <dbReference type="ARBA" id="ARBA00022679"/>
    </source>
</evidence>
<keyword evidence="5" id="KW-0067">ATP-binding</keyword>
<evidence type="ECO:0000256" key="4">
    <source>
        <dbReference type="ARBA" id="ARBA00022777"/>
    </source>
</evidence>
<protein>
    <recommendedName>
        <fullName evidence="6">Aminoglycoside phosphotransferase domain-containing protein</fullName>
    </recommendedName>
</protein>
<gene>
    <name evidence="7" type="ORF">Ataiwa_26740</name>
</gene>
<dbReference type="SUPFAM" id="SSF56112">
    <property type="entry name" value="Protein kinase-like (PK-like)"/>
    <property type="match status" value="1"/>
</dbReference>
<reference evidence="7 8" key="1">
    <citation type="submission" date="2023-08" db="EMBL/GenBank/DDBJ databases">
        <title>Draft genome sequence of Algoriphagus taiwanensis.</title>
        <authorList>
            <person name="Takatani N."/>
            <person name="Hosokawa M."/>
            <person name="Sawabe T."/>
        </authorList>
    </citation>
    <scope>NUCLEOTIDE SEQUENCE [LARGE SCALE GENOMIC DNA]</scope>
    <source>
        <strain evidence="7 8">JCM 19755</strain>
    </source>
</reference>